<evidence type="ECO:0000256" key="5">
    <source>
        <dbReference type="ARBA" id="ARBA00032523"/>
    </source>
</evidence>
<protein>
    <recommendedName>
        <fullName evidence="2">(5-formylfuran-3-yl)methyl phosphate synthase</fullName>
        <ecNumber evidence="2">4.2.3.153</ecNumber>
    </recommendedName>
    <alternativeName>
        <fullName evidence="5">4-(hydroxymethyl)-2-furancarboxaldehyde-phosphate synthase</fullName>
    </alternativeName>
</protein>
<dbReference type="EMBL" id="AP014648">
    <property type="protein sequence ID" value="BAQ17226.1"/>
    <property type="molecule type" value="Genomic_DNA"/>
</dbReference>
<feature type="active site" description="Schiff-base intermediate with substrate" evidence="7">
    <location>
        <position position="28"/>
    </location>
</feature>
<comment type="function">
    <text evidence="1">Catalyzes the formation of 4-(hydroxymethyl)-2-furancarboxaldehyde phosphate (4-HFC-P) from two molecules of glyceraldehyde-3-P (GA-3-P).</text>
</comment>
<evidence type="ECO:0000256" key="7">
    <source>
        <dbReference type="PIRSR" id="PIRSR015957-1"/>
    </source>
</evidence>
<dbReference type="STRING" id="1384459.GL4_1772"/>
<proteinExistence type="predicted"/>
<gene>
    <name evidence="8" type="ORF">GL4_1772</name>
</gene>
<evidence type="ECO:0000256" key="4">
    <source>
        <dbReference type="ARBA" id="ARBA00023270"/>
    </source>
</evidence>
<dbReference type="EC" id="4.2.3.153" evidence="2"/>
<feature type="active site" description="Proton acceptor" evidence="7">
    <location>
        <position position="86"/>
    </location>
</feature>
<evidence type="ECO:0000256" key="2">
    <source>
        <dbReference type="ARBA" id="ARBA00012553"/>
    </source>
</evidence>
<dbReference type="InterPro" id="IPR007565">
    <property type="entry name" value="4HFCP_synth"/>
</dbReference>
<evidence type="ECO:0000256" key="6">
    <source>
        <dbReference type="ARBA" id="ARBA00047628"/>
    </source>
</evidence>
<dbReference type="KEGG" id="mcg:GL4_1772"/>
<name>A0A0A8K339_9HYPH</name>
<keyword evidence="4" id="KW-0704">Schiff base</keyword>
<reference evidence="8 9" key="1">
    <citation type="submission" date="2014-09" db="EMBL/GenBank/DDBJ databases">
        <title>Genome sequencing of Methyloceanibacter caenitepidi Gela4.</title>
        <authorList>
            <person name="Takeuchi M."/>
            <person name="Susumu S."/>
            <person name="Kamagata Y."/>
            <person name="Oshima K."/>
            <person name="Hattori M."/>
            <person name="Iwasaki W."/>
        </authorList>
    </citation>
    <scope>NUCLEOTIDE SEQUENCE [LARGE SCALE GENOMIC DNA]</scope>
    <source>
        <strain evidence="8 9">Gela4</strain>
    </source>
</reference>
<evidence type="ECO:0000313" key="8">
    <source>
        <dbReference type="EMBL" id="BAQ17226.1"/>
    </source>
</evidence>
<dbReference type="RefSeq" id="WP_045366684.1">
    <property type="nucleotide sequence ID" value="NZ_AP014648.1"/>
</dbReference>
<dbReference type="AlphaFoldDB" id="A0A0A8K339"/>
<dbReference type="PIRSF" id="PIRSF015957">
    <property type="entry name" value="UCP015957"/>
    <property type="match status" value="1"/>
</dbReference>
<keyword evidence="9" id="KW-1185">Reference proteome</keyword>
<organism evidence="8 9">
    <name type="scientific">Methyloceanibacter caenitepidi</name>
    <dbReference type="NCBI Taxonomy" id="1384459"/>
    <lineage>
        <taxon>Bacteria</taxon>
        <taxon>Pseudomonadati</taxon>
        <taxon>Pseudomonadota</taxon>
        <taxon>Alphaproteobacteria</taxon>
        <taxon>Hyphomicrobiales</taxon>
        <taxon>Hyphomicrobiaceae</taxon>
        <taxon>Methyloceanibacter</taxon>
    </lineage>
</organism>
<dbReference type="HOGENOM" id="CLU_068659_0_0_5"/>
<evidence type="ECO:0000313" key="9">
    <source>
        <dbReference type="Proteomes" id="UP000031643"/>
    </source>
</evidence>
<dbReference type="Pfam" id="PF04476">
    <property type="entry name" value="4HFCP_synth"/>
    <property type="match status" value="1"/>
</dbReference>
<dbReference type="GO" id="GO:0016829">
    <property type="term" value="F:lyase activity"/>
    <property type="evidence" value="ECO:0007669"/>
    <property type="project" value="UniProtKB-KW"/>
</dbReference>
<evidence type="ECO:0000256" key="1">
    <source>
        <dbReference type="ARBA" id="ARBA00003810"/>
    </source>
</evidence>
<accession>A0A0A8K339</accession>
<keyword evidence="3" id="KW-0456">Lyase</keyword>
<sequence length="242" mass="24716">MTHFLASVRNAAEAECVLAAGADIVDLKEPDEGALGAVAPSVVRACLRTIGGRKPVSATVGDLPMNPAVVTDAVAATAELGVDTVKLGILVGGDPWGCFEVLGSLGTPADLVLVFFGDMPTDIDPVEAARASGANGVMLDTAGKERGSLTDHMTLGEIGRFVDRAHHAGLQVGLAGSLRPHHVQPLLGLRPDVIGFRGALCEQSARGSNLDPNACAEIGRLVAAGGTATEARFEAHATSAVW</sequence>
<evidence type="ECO:0000256" key="3">
    <source>
        <dbReference type="ARBA" id="ARBA00023239"/>
    </source>
</evidence>
<comment type="catalytic activity">
    <reaction evidence="6">
        <text>2 D-glyceraldehyde 3-phosphate = 4-(hydroxymethyl)-2-furancarboxaldehyde phosphate + phosphate + 2 H2O</text>
        <dbReference type="Rhea" id="RHEA:43536"/>
        <dbReference type="ChEBI" id="CHEBI:15377"/>
        <dbReference type="ChEBI" id="CHEBI:43474"/>
        <dbReference type="ChEBI" id="CHEBI:59776"/>
        <dbReference type="ChEBI" id="CHEBI:83407"/>
        <dbReference type="EC" id="4.2.3.153"/>
    </reaction>
</comment>
<dbReference type="Proteomes" id="UP000031643">
    <property type="component" value="Chromosome"/>
</dbReference>
<dbReference type="OrthoDB" id="7580479at2"/>